<dbReference type="PANTHER" id="PTHR31302">
    <property type="entry name" value="TRANSMEMBRANE PROTEIN WITH METALLOPHOSPHOESTERASE DOMAIN-RELATED"/>
    <property type="match status" value="1"/>
</dbReference>
<feature type="domain" description="Calcineurin-like phosphoesterase" evidence="3">
    <location>
        <begin position="51"/>
        <end position="235"/>
    </location>
</feature>
<proteinExistence type="predicted"/>
<dbReference type="Proteomes" id="UP001652503">
    <property type="component" value="Unassembled WGS sequence"/>
</dbReference>
<dbReference type="RefSeq" id="WP_263722384.1">
    <property type="nucleotide sequence ID" value="NZ_JAOWLA010000013.1"/>
</dbReference>
<dbReference type="EMBL" id="JAOWLA010000013">
    <property type="protein sequence ID" value="MCV2865853.1"/>
    <property type="molecule type" value="Genomic_DNA"/>
</dbReference>
<keyword evidence="2" id="KW-0378">Hydrolase</keyword>
<reference evidence="4 5" key="1">
    <citation type="submission" date="2022-10" db="EMBL/GenBank/DDBJ databases">
        <title>Defluviimonas sp. nov., isolated from ocean surface water.</title>
        <authorList>
            <person name="He W."/>
            <person name="Wang L."/>
            <person name="Zhang D.-F."/>
        </authorList>
    </citation>
    <scope>NUCLEOTIDE SEQUENCE [LARGE SCALE GENOMIC DNA]</scope>
    <source>
        <strain evidence="4 5">WL0075</strain>
    </source>
</reference>
<dbReference type="InterPro" id="IPR051158">
    <property type="entry name" value="Metallophosphoesterase_sf"/>
</dbReference>
<organism evidence="4 5">
    <name type="scientific">Albidovulum sediminicola</name>
    <dbReference type="NCBI Taxonomy" id="2984331"/>
    <lineage>
        <taxon>Bacteria</taxon>
        <taxon>Pseudomonadati</taxon>
        <taxon>Pseudomonadota</taxon>
        <taxon>Alphaproteobacteria</taxon>
        <taxon>Rhodobacterales</taxon>
        <taxon>Paracoccaceae</taxon>
        <taxon>Albidovulum</taxon>
    </lineage>
</organism>
<dbReference type="InterPro" id="IPR004843">
    <property type="entry name" value="Calcineurin-like_PHP"/>
</dbReference>
<accession>A0ABT2Z3Z7</accession>
<dbReference type="Gene3D" id="3.60.21.10">
    <property type="match status" value="1"/>
</dbReference>
<dbReference type="InterPro" id="IPR029052">
    <property type="entry name" value="Metallo-depent_PP-like"/>
</dbReference>
<gene>
    <name evidence="4" type="ORF">OE647_14070</name>
</gene>
<comment type="caution">
    <text evidence="4">The sequence shown here is derived from an EMBL/GenBank/DDBJ whole genome shotgun (WGS) entry which is preliminary data.</text>
</comment>
<dbReference type="CDD" id="cd07385">
    <property type="entry name" value="MPP_YkuE_C"/>
    <property type="match status" value="1"/>
</dbReference>
<keyword evidence="1" id="KW-0479">Metal-binding</keyword>
<keyword evidence="5" id="KW-1185">Reference proteome</keyword>
<protein>
    <submittedName>
        <fullName evidence="4">Metallophosphoesterase</fullName>
    </submittedName>
</protein>
<evidence type="ECO:0000259" key="3">
    <source>
        <dbReference type="Pfam" id="PF00149"/>
    </source>
</evidence>
<evidence type="ECO:0000313" key="5">
    <source>
        <dbReference type="Proteomes" id="UP001652503"/>
    </source>
</evidence>
<name>A0ABT2Z3Z7_9RHOB</name>
<sequence length="294" mass="31725">MITRRAILKGLLGATLAGLFTSAYAFFVEPALRLRVRRWRLRPEAWQAGPLKIAVIGDLHMGGPWVTLPRLERIVTRTNALGADVIVFLGDLEAGHRFVTDPVRPEDAAAVMARLSAPLGVWAILGNHDWWHDGEAQRHGQGPTRVQRALEAAGIPVLENRAIRIARAGQPFWLAGLGDQLALARGGGWAGVDDLPATLAEATGPEPVILLAHEPDIFPAVPDRVCLTLSGHTHGGQVRLFGWSPVVPSRFGNRYAYGHVREGGRDLVVTGGVGCSILPIRLGVVPEITLVELE</sequence>
<dbReference type="Pfam" id="PF00149">
    <property type="entry name" value="Metallophos"/>
    <property type="match status" value="1"/>
</dbReference>
<evidence type="ECO:0000256" key="2">
    <source>
        <dbReference type="ARBA" id="ARBA00022801"/>
    </source>
</evidence>
<evidence type="ECO:0000313" key="4">
    <source>
        <dbReference type="EMBL" id="MCV2865853.1"/>
    </source>
</evidence>
<dbReference type="PANTHER" id="PTHR31302:SF31">
    <property type="entry name" value="PHOSPHODIESTERASE YAEI"/>
    <property type="match status" value="1"/>
</dbReference>
<evidence type="ECO:0000256" key="1">
    <source>
        <dbReference type="ARBA" id="ARBA00022723"/>
    </source>
</evidence>
<dbReference type="SUPFAM" id="SSF56300">
    <property type="entry name" value="Metallo-dependent phosphatases"/>
    <property type="match status" value="1"/>
</dbReference>